<keyword evidence="2" id="KW-1185">Reference proteome</keyword>
<evidence type="ECO:0000313" key="2">
    <source>
        <dbReference type="Proteomes" id="UP000254258"/>
    </source>
</evidence>
<gene>
    <name evidence="1" type="ORF">DWU98_20190</name>
</gene>
<name>A0A370WS47_9GAMM</name>
<proteinExistence type="predicted"/>
<dbReference type="AlphaFoldDB" id="A0A370WS47"/>
<sequence length="92" mass="10299">MTVTHRSTAANFAVILEQGGTHLFEITPDEMQELDFLPHGEKGIEMFCKYSMRDTVWARIVNKMAAKGGSCLYERTRAGTYLVTCTVPTPAR</sequence>
<reference evidence="1 2" key="1">
    <citation type="submission" date="2018-07" db="EMBL/GenBank/DDBJ databases">
        <title>Dyella monticola sp. nov. and Dyella psychrodurans sp. nov. isolated from monsoon evergreen broad-leaved forest soil of Dinghu Mountain, China.</title>
        <authorList>
            <person name="Gao Z."/>
            <person name="Qiu L."/>
        </authorList>
    </citation>
    <scope>NUCLEOTIDE SEQUENCE [LARGE SCALE GENOMIC DNA]</scope>
    <source>
        <strain evidence="1 2">4G-K06</strain>
    </source>
</reference>
<protein>
    <submittedName>
        <fullName evidence="1">Uncharacterized protein</fullName>
    </submittedName>
</protein>
<organism evidence="1 2">
    <name type="scientific">Dyella monticola</name>
    <dbReference type="NCBI Taxonomy" id="1927958"/>
    <lineage>
        <taxon>Bacteria</taxon>
        <taxon>Pseudomonadati</taxon>
        <taxon>Pseudomonadota</taxon>
        <taxon>Gammaproteobacteria</taxon>
        <taxon>Lysobacterales</taxon>
        <taxon>Rhodanobacteraceae</taxon>
        <taxon>Dyella</taxon>
    </lineage>
</organism>
<dbReference type="EMBL" id="QRBE01000019">
    <property type="protein sequence ID" value="RDS78940.1"/>
    <property type="molecule type" value="Genomic_DNA"/>
</dbReference>
<accession>A0A370WS47</accession>
<comment type="caution">
    <text evidence="1">The sequence shown here is derived from an EMBL/GenBank/DDBJ whole genome shotgun (WGS) entry which is preliminary data.</text>
</comment>
<dbReference type="Proteomes" id="UP000254258">
    <property type="component" value="Unassembled WGS sequence"/>
</dbReference>
<evidence type="ECO:0000313" key="1">
    <source>
        <dbReference type="EMBL" id="RDS78940.1"/>
    </source>
</evidence>